<protein>
    <submittedName>
        <fullName evidence="1">Nucleotidyltransferase family protein</fullName>
    </submittedName>
</protein>
<accession>A0ABQ0PAD0</accession>
<dbReference type="Proteomes" id="UP001060895">
    <property type="component" value="Unassembled WGS sequence"/>
</dbReference>
<proteinExistence type="predicted"/>
<dbReference type="CDD" id="cd05403">
    <property type="entry name" value="NT_KNTase_like"/>
    <property type="match status" value="1"/>
</dbReference>
<evidence type="ECO:0000313" key="2">
    <source>
        <dbReference type="Proteomes" id="UP001060895"/>
    </source>
</evidence>
<reference evidence="1" key="1">
    <citation type="submission" date="2013-04" db="EMBL/GenBank/DDBJ databases">
        <title>The genome sequencing project of 58 acetic acid bacteria.</title>
        <authorList>
            <person name="Okamoto-Kainuma A."/>
            <person name="Ishikawa M."/>
            <person name="Umino S."/>
            <person name="Koizumi Y."/>
            <person name="Shiwa Y."/>
            <person name="Yoshikawa H."/>
            <person name="Matsutani M."/>
            <person name="Matsushita K."/>
        </authorList>
    </citation>
    <scope>NUCLEOTIDE SEQUENCE</scope>
    <source>
        <strain evidence="1">DSM 12717</strain>
    </source>
</reference>
<dbReference type="SUPFAM" id="SSF81301">
    <property type="entry name" value="Nucleotidyltransferase"/>
    <property type="match status" value="1"/>
</dbReference>
<evidence type="ECO:0000313" key="1">
    <source>
        <dbReference type="EMBL" id="GBQ28942.1"/>
    </source>
</evidence>
<gene>
    <name evidence="1" type="ORF">AA12717_3098</name>
</gene>
<comment type="caution">
    <text evidence="1">The sequence shown here is derived from an EMBL/GenBank/DDBJ whole genome shotgun (WGS) entry which is preliminary data.</text>
</comment>
<dbReference type="EMBL" id="BAQP01000299">
    <property type="protein sequence ID" value="GBQ28942.1"/>
    <property type="molecule type" value="Genomic_DNA"/>
</dbReference>
<sequence>MTGLPTFQTGRLVIRPRVMADLRFCLEMDRDPEVTRFVPGPWHDPDRQRIVRDDALRPHGPPERGKALQMTCTDRADGVKRTLAEALEIACAIILSRYRGAVYAFVAGSIPRGEGTRFSDLDIVIVYDRLEAARRESFVVDGCPVEAFVHDEETLAWFVDADMARGRPSILNMVAEGKIIGPAPERGKVMQAHIARRLSEGAPGMENTHRDILRYEITDAIDDLRGERGPGEIMAIGTMLYPRLVELALRGRGHWNGAGKWAPRLLAAADAGLAGQFDRAFRALFGSGICEPVIALAERELEPHGGPLFDGDCRQAPSSWRVRGGIGSGQTSLR</sequence>
<dbReference type="Gene3D" id="3.30.460.10">
    <property type="entry name" value="Beta Polymerase, domain 2"/>
    <property type="match status" value="1"/>
</dbReference>
<dbReference type="InterPro" id="IPR043519">
    <property type="entry name" value="NT_sf"/>
</dbReference>
<organism evidence="1 2">
    <name type="scientific">Gluconacetobacter sacchari DSM 12717</name>
    <dbReference type="NCBI Taxonomy" id="1307940"/>
    <lineage>
        <taxon>Bacteria</taxon>
        <taxon>Pseudomonadati</taxon>
        <taxon>Pseudomonadota</taxon>
        <taxon>Alphaproteobacteria</taxon>
        <taxon>Acetobacterales</taxon>
        <taxon>Acetobacteraceae</taxon>
        <taxon>Gluconacetobacter</taxon>
    </lineage>
</organism>
<name>A0ABQ0PAD0_9PROT</name>
<keyword evidence="2" id="KW-1185">Reference proteome</keyword>